<dbReference type="Gene3D" id="2.160.20.10">
    <property type="entry name" value="Single-stranded right-handed beta-helix, Pectin lyase-like"/>
    <property type="match status" value="1"/>
</dbReference>
<sequence length="245" mass="26680">MASLPEAQTCFSKTTTSRTATTASRSGTVPRTSTSGKIRLTKFILQPQADIPRNSYCEGGHGLSIGSLGKNGQVSDVQNVLIENVIMRNTLYGARFKSWTGGNGLARNITWKNIAFSNVPFPIYITQNYWDQGVGPRPNMTSTNNTHIQDFRFENFAGTIDDSPDFFEGTCISDPCWYFVPGATGKEIAILDLYPGTASNIVAKDIVAKTKTGSPVAVMCDPETIPTDVGFKCWKGKFIRTKAGI</sequence>
<evidence type="ECO:0000256" key="7">
    <source>
        <dbReference type="ARBA" id="ARBA00023157"/>
    </source>
</evidence>
<evidence type="ECO:0000256" key="5">
    <source>
        <dbReference type="ARBA" id="ARBA00022737"/>
    </source>
</evidence>
<dbReference type="InParanoid" id="A0A369JQ91"/>
<evidence type="ECO:0000256" key="8">
    <source>
        <dbReference type="ARBA" id="ARBA00023180"/>
    </source>
</evidence>
<comment type="similarity">
    <text evidence="2 17">Belongs to the glycosyl hydrolase 28 family.</text>
</comment>
<comment type="subcellular location">
    <subcellularLocation>
        <location evidence="1">Secreted</location>
    </subcellularLocation>
</comment>
<feature type="region of interest" description="Disordered" evidence="18">
    <location>
        <begin position="1"/>
        <end position="33"/>
    </location>
</feature>
<evidence type="ECO:0000256" key="4">
    <source>
        <dbReference type="ARBA" id="ARBA00022729"/>
    </source>
</evidence>
<dbReference type="Pfam" id="PF00295">
    <property type="entry name" value="Glyco_hydro_28"/>
    <property type="match status" value="1"/>
</dbReference>
<dbReference type="STRING" id="39966.A0A369JQ91"/>
<reference evidence="19" key="1">
    <citation type="submission" date="2018-04" db="EMBL/GenBank/DDBJ databases">
        <title>Whole genome sequencing of Hypsizygus marmoreus.</title>
        <authorList>
            <person name="Choi I.-G."/>
            <person name="Min B."/>
            <person name="Kim J.-G."/>
            <person name="Kim S."/>
            <person name="Oh Y.-L."/>
            <person name="Kong W.-S."/>
            <person name="Park H."/>
            <person name="Jeong J."/>
            <person name="Song E.-S."/>
        </authorList>
    </citation>
    <scope>NUCLEOTIDE SEQUENCE [LARGE SCALE GENOMIC DNA]</scope>
    <source>
        <strain evidence="19">51987-8</strain>
    </source>
</reference>
<dbReference type="PANTHER" id="PTHR31736:SF11">
    <property type="entry name" value="EXOPOLYGALACTURONASE C-RELATED"/>
    <property type="match status" value="1"/>
</dbReference>
<keyword evidence="8" id="KW-0325">Glycoprotein</keyword>
<comment type="caution">
    <text evidence="19">The sequence shown here is derived from an EMBL/GenBank/DDBJ whole genome shotgun (WGS) entry which is preliminary data.</text>
</comment>
<dbReference type="GO" id="GO:0047911">
    <property type="term" value="F:galacturan 1,4-alpha-galacturonidase activity"/>
    <property type="evidence" value="ECO:0007669"/>
    <property type="project" value="UniProtKB-EC"/>
</dbReference>
<evidence type="ECO:0000256" key="3">
    <source>
        <dbReference type="ARBA" id="ARBA00022525"/>
    </source>
</evidence>
<dbReference type="GO" id="GO:0005975">
    <property type="term" value="P:carbohydrate metabolic process"/>
    <property type="evidence" value="ECO:0007669"/>
    <property type="project" value="InterPro"/>
</dbReference>
<keyword evidence="10" id="KW-0961">Cell wall biogenesis/degradation</keyword>
<evidence type="ECO:0000256" key="14">
    <source>
        <dbReference type="ARBA" id="ARBA00042262"/>
    </source>
</evidence>
<keyword evidence="6 17" id="KW-0378">Hydrolase</keyword>
<dbReference type="GO" id="GO:0004650">
    <property type="term" value="F:polygalacturonase activity"/>
    <property type="evidence" value="ECO:0007669"/>
    <property type="project" value="InterPro"/>
</dbReference>
<dbReference type="OrthoDB" id="187139at2759"/>
<evidence type="ECO:0000256" key="10">
    <source>
        <dbReference type="ARBA" id="ARBA00023316"/>
    </source>
</evidence>
<comment type="catalytic activity">
    <reaction evidence="15">
        <text>[(1-&gt;4)-alpha-D-galacturonosyl](n) + H2O = alpha-D-galacturonate + [(1-&gt;4)-alpha-D-galacturonosyl](n-1)</text>
        <dbReference type="Rhea" id="RHEA:14117"/>
        <dbReference type="Rhea" id="RHEA-COMP:14570"/>
        <dbReference type="Rhea" id="RHEA-COMP:14572"/>
        <dbReference type="ChEBI" id="CHEBI:15377"/>
        <dbReference type="ChEBI" id="CHEBI:58658"/>
        <dbReference type="ChEBI" id="CHEBI:140523"/>
        <dbReference type="EC" id="3.2.1.67"/>
    </reaction>
</comment>
<feature type="compositionally biased region" description="Low complexity" evidence="18">
    <location>
        <begin position="14"/>
        <end position="26"/>
    </location>
</feature>
<dbReference type="InterPro" id="IPR000743">
    <property type="entry name" value="Glyco_hydro_28"/>
</dbReference>
<keyword evidence="4" id="KW-0732">Signal</keyword>
<dbReference type="EMBL" id="LUEZ02000044">
    <property type="protein sequence ID" value="RDB24421.1"/>
    <property type="molecule type" value="Genomic_DNA"/>
</dbReference>
<keyword evidence="7" id="KW-1015">Disulfide bond</keyword>
<name>A0A369JQ91_HYPMA</name>
<keyword evidence="3" id="KW-0964">Secreted</keyword>
<evidence type="ECO:0000256" key="12">
    <source>
        <dbReference type="ARBA" id="ARBA00038933"/>
    </source>
</evidence>
<evidence type="ECO:0000256" key="2">
    <source>
        <dbReference type="ARBA" id="ARBA00008834"/>
    </source>
</evidence>
<evidence type="ECO:0000256" key="18">
    <source>
        <dbReference type="SAM" id="MobiDB-lite"/>
    </source>
</evidence>
<proteinExistence type="inferred from homology"/>
<dbReference type="Proteomes" id="UP000076154">
    <property type="component" value="Unassembled WGS sequence"/>
</dbReference>
<accession>A0A369JQ91</accession>
<protein>
    <recommendedName>
        <fullName evidence="12">galacturonan 1,4-alpha-galacturonidase</fullName>
        <ecNumber evidence="12">3.2.1.67</ecNumber>
    </recommendedName>
    <alternativeName>
        <fullName evidence="13">Galacturan 1,4-alpha-galacturonidase C</fullName>
    </alternativeName>
    <alternativeName>
        <fullName evidence="14">Poly(1,4-alpha-D-galacturonide)galacturonohydrolase C</fullName>
    </alternativeName>
</protein>
<keyword evidence="9 17" id="KW-0326">Glycosidase</keyword>
<comment type="function">
    <text evidence="11">Specific in hydrolyzing the terminal glycosidic bond of polygalacturonic acid and oligogalacturonates.</text>
</comment>
<evidence type="ECO:0000256" key="16">
    <source>
        <dbReference type="PROSITE-ProRule" id="PRU10052"/>
    </source>
</evidence>
<organism evidence="19 20">
    <name type="scientific">Hypsizygus marmoreus</name>
    <name type="common">White beech mushroom</name>
    <name type="synonym">Agaricus marmoreus</name>
    <dbReference type="NCBI Taxonomy" id="39966"/>
    <lineage>
        <taxon>Eukaryota</taxon>
        <taxon>Fungi</taxon>
        <taxon>Dikarya</taxon>
        <taxon>Basidiomycota</taxon>
        <taxon>Agaricomycotina</taxon>
        <taxon>Agaricomycetes</taxon>
        <taxon>Agaricomycetidae</taxon>
        <taxon>Agaricales</taxon>
        <taxon>Tricholomatineae</taxon>
        <taxon>Lyophyllaceae</taxon>
        <taxon>Hypsizygus</taxon>
    </lineage>
</organism>
<evidence type="ECO:0000256" key="15">
    <source>
        <dbReference type="ARBA" id="ARBA00048766"/>
    </source>
</evidence>
<keyword evidence="20" id="KW-1185">Reference proteome</keyword>
<dbReference type="PROSITE" id="PS00502">
    <property type="entry name" value="POLYGALACTURONASE"/>
    <property type="match status" value="1"/>
</dbReference>
<dbReference type="GO" id="GO:0005576">
    <property type="term" value="C:extracellular region"/>
    <property type="evidence" value="ECO:0007669"/>
    <property type="project" value="UniProtKB-SubCell"/>
</dbReference>
<gene>
    <name evidence="19" type="primary">pgxC_0</name>
    <name evidence="19" type="ORF">Hypma_008458</name>
</gene>
<dbReference type="SUPFAM" id="SSF51126">
    <property type="entry name" value="Pectin lyase-like"/>
    <property type="match status" value="1"/>
</dbReference>
<dbReference type="PANTHER" id="PTHR31736">
    <property type="match status" value="1"/>
</dbReference>
<dbReference type="InterPro" id="IPR012334">
    <property type="entry name" value="Pectin_lyas_fold"/>
</dbReference>
<evidence type="ECO:0000256" key="6">
    <source>
        <dbReference type="ARBA" id="ARBA00022801"/>
    </source>
</evidence>
<dbReference type="InterPro" id="IPR011050">
    <property type="entry name" value="Pectin_lyase_fold/virulence"/>
</dbReference>
<evidence type="ECO:0000256" key="9">
    <source>
        <dbReference type="ARBA" id="ARBA00023295"/>
    </source>
</evidence>
<evidence type="ECO:0000256" key="11">
    <source>
        <dbReference type="ARBA" id="ARBA00037312"/>
    </source>
</evidence>
<evidence type="ECO:0000313" key="19">
    <source>
        <dbReference type="EMBL" id="RDB24421.1"/>
    </source>
</evidence>
<keyword evidence="5" id="KW-0677">Repeat</keyword>
<dbReference type="EC" id="3.2.1.67" evidence="12"/>
<evidence type="ECO:0000256" key="1">
    <source>
        <dbReference type="ARBA" id="ARBA00004613"/>
    </source>
</evidence>
<evidence type="ECO:0000256" key="17">
    <source>
        <dbReference type="RuleBase" id="RU361169"/>
    </source>
</evidence>
<feature type="active site" evidence="16">
    <location>
        <position position="61"/>
    </location>
</feature>
<dbReference type="AlphaFoldDB" id="A0A369JQ91"/>
<evidence type="ECO:0000256" key="13">
    <source>
        <dbReference type="ARBA" id="ARBA00041474"/>
    </source>
</evidence>
<evidence type="ECO:0000313" key="20">
    <source>
        <dbReference type="Proteomes" id="UP000076154"/>
    </source>
</evidence>
<dbReference type="GO" id="GO:0071555">
    <property type="term" value="P:cell wall organization"/>
    <property type="evidence" value="ECO:0007669"/>
    <property type="project" value="UniProtKB-KW"/>
</dbReference>